<dbReference type="Pfam" id="PF00122">
    <property type="entry name" value="E1-E2_ATPase"/>
    <property type="match status" value="1"/>
</dbReference>
<feature type="transmembrane region" description="Helical" evidence="8">
    <location>
        <begin position="256"/>
        <end position="281"/>
    </location>
</feature>
<name>A0ABR9XE82_9SPHI</name>
<keyword evidence="13" id="KW-1185">Reference proteome</keyword>
<feature type="transmembrane region" description="Helical" evidence="8">
    <location>
        <begin position="633"/>
        <end position="655"/>
    </location>
</feature>
<feature type="transmembrane region" description="Helical" evidence="8">
    <location>
        <begin position="807"/>
        <end position="825"/>
    </location>
</feature>
<feature type="transmembrane region" description="Helical" evidence="8">
    <location>
        <begin position="713"/>
        <end position="734"/>
    </location>
</feature>
<feature type="transmembrane region" description="Helical" evidence="8">
    <location>
        <begin position="48"/>
        <end position="66"/>
    </location>
</feature>
<feature type="transmembrane region" description="Helical" evidence="8">
    <location>
        <begin position="223"/>
        <end position="244"/>
    </location>
</feature>
<dbReference type="PRINTS" id="PR00120">
    <property type="entry name" value="HATPASE"/>
</dbReference>
<dbReference type="Gene3D" id="3.40.1110.10">
    <property type="entry name" value="Calcium-transporting ATPase, cytoplasmic domain N"/>
    <property type="match status" value="2"/>
</dbReference>
<feature type="transmembrane region" description="Helical" evidence="8">
    <location>
        <begin position="779"/>
        <end position="801"/>
    </location>
</feature>
<dbReference type="SFLD" id="SFLDS00003">
    <property type="entry name" value="Haloacid_Dehalogenase"/>
    <property type="match status" value="1"/>
</dbReference>
<dbReference type="SUPFAM" id="SSF56784">
    <property type="entry name" value="HAD-like"/>
    <property type="match status" value="1"/>
</dbReference>
<dbReference type="InterPro" id="IPR018303">
    <property type="entry name" value="ATPase_P-typ_P_site"/>
</dbReference>
<protein>
    <submittedName>
        <fullName evidence="12">Cation-translocating P-type ATPase</fullName>
    </submittedName>
</protein>
<keyword evidence="5" id="KW-1278">Translocase</keyword>
<dbReference type="PROSITE" id="PS00154">
    <property type="entry name" value="ATPASE_E1_E2"/>
    <property type="match status" value="1"/>
</dbReference>
<dbReference type="InterPro" id="IPR008250">
    <property type="entry name" value="ATPase_P-typ_transduc_dom_A_sf"/>
</dbReference>
<dbReference type="SUPFAM" id="SSF81653">
    <property type="entry name" value="Calcium ATPase, transduction domain A"/>
    <property type="match status" value="1"/>
</dbReference>
<dbReference type="InterPro" id="IPR006068">
    <property type="entry name" value="ATPase_P-typ_cation-transptr_C"/>
</dbReference>
<gene>
    <name evidence="12" type="ORF">IRJ18_04950</name>
</gene>
<feature type="domain" description="Cation-transporting P-type ATPase N-terminal" evidence="11">
    <location>
        <begin position="13"/>
        <end position="62"/>
    </location>
</feature>
<dbReference type="SUPFAM" id="SSF81665">
    <property type="entry name" value="Calcium ATPase, transmembrane domain M"/>
    <property type="match status" value="1"/>
</dbReference>
<evidence type="ECO:0000259" key="11">
    <source>
        <dbReference type="Pfam" id="PF00690"/>
    </source>
</evidence>
<evidence type="ECO:0000256" key="5">
    <source>
        <dbReference type="ARBA" id="ARBA00022967"/>
    </source>
</evidence>
<sequence length="833" mass="91716">MSKAAAVNPFPFTGLSTAEAETSARQFGGNKRMQKASSAFWSSFRKSFFDPIFLLLVLAAVLYLLLDQTAEAVVMLLAMVLIAFISFYQERRSADALNALQQLTAQKAKVIRNNEVISLDRGQVVKGDYVVAEEGTVLAADGTICYAHDFAVNESLLTGEPASVYKSTDTIDNQVFDGTAVVSGLAVYRVEHLGNQTRLGKITQSVTEMKAEPSPLEKQIRRFVARMSLAGAVVFVLVWAIHFYQSRLWVSSLLKALTLAMSILPEEIPVAFTTFMALGAWRLMQKGILAKDVKTVEALGAATVICLDKTGTITANKMKLAQVYTLQDKQFYDEKNWLADTARNLINTAMWASESVPFDHMEKDLHQVYSRLNTKDERPDYHMEKEYPLAGTPPMMTHVFADQAGNRIIAAKGAPERLLSLCHLDSGIQQEISQALNTMTNQGYRVLAVAKGDYPHSELPNQQEDIPFELLGLIAFNDPPKPGIATVLNDFYQAGIQVKILTGDNLNTTKAIAAQASLHGAELAIEGSALESLTQQKLAGILMRVNIFTRMFPETKLKVINALKKMGHIVAMTGDGVNDAPALKAAHIGIAMGKRGSETARSTASLILLDDDLGKMTEAIAIGRQIYLNLKKAIRYIISIHIPIILVVTLPLMLHWLYPDIFMPVHVVFLELIMGPTCSVVYEHEPAEKGAMNLPPRIVTADLLTLRELSGSVWQGLAITTVALLVYQVGIWWGCNEEQVRALVFLTLITANMALTLIGRSFNKISFRGMFTDNRLMTAVLAITLMLTLTIFGVPMVRHLFSLQLPAAWQIATAVVAGIIAVIWYEPFKKQSP</sequence>
<dbReference type="PANTHER" id="PTHR42861">
    <property type="entry name" value="CALCIUM-TRANSPORTING ATPASE"/>
    <property type="match status" value="1"/>
</dbReference>
<dbReference type="InterPro" id="IPR023299">
    <property type="entry name" value="ATPase_P-typ_cyto_dom_N"/>
</dbReference>
<evidence type="ECO:0000256" key="7">
    <source>
        <dbReference type="ARBA" id="ARBA00023136"/>
    </source>
</evidence>
<keyword evidence="2 8" id="KW-0812">Transmembrane</keyword>
<dbReference type="InterPro" id="IPR059000">
    <property type="entry name" value="ATPase_P-type_domA"/>
</dbReference>
<dbReference type="InterPro" id="IPR004014">
    <property type="entry name" value="ATPase_P-typ_cation-transptr_N"/>
</dbReference>
<keyword evidence="6 8" id="KW-1133">Transmembrane helix</keyword>
<feature type="transmembrane region" description="Helical" evidence="8">
    <location>
        <begin position="740"/>
        <end position="758"/>
    </location>
</feature>
<dbReference type="Pfam" id="PF00689">
    <property type="entry name" value="Cation_ATPase_C"/>
    <property type="match status" value="1"/>
</dbReference>
<dbReference type="InterPro" id="IPR001757">
    <property type="entry name" value="P_typ_ATPase"/>
</dbReference>
<evidence type="ECO:0000256" key="1">
    <source>
        <dbReference type="ARBA" id="ARBA00004141"/>
    </source>
</evidence>
<dbReference type="InterPro" id="IPR044492">
    <property type="entry name" value="P_typ_ATPase_HD_dom"/>
</dbReference>
<evidence type="ECO:0000256" key="2">
    <source>
        <dbReference type="ARBA" id="ARBA00022692"/>
    </source>
</evidence>
<dbReference type="Gene3D" id="2.70.150.10">
    <property type="entry name" value="Calcium-transporting ATPase, cytoplasmic transduction domain A"/>
    <property type="match status" value="1"/>
</dbReference>
<dbReference type="Pfam" id="PF00702">
    <property type="entry name" value="Hydrolase"/>
    <property type="match status" value="1"/>
</dbReference>
<keyword evidence="7 8" id="KW-0472">Membrane</keyword>
<organism evidence="12 13">
    <name type="scientific">Mucilaginibacter boryungensis</name>
    <dbReference type="NCBI Taxonomy" id="768480"/>
    <lineage>
        <taxon>Bacteria</taxon>
        <taxon>Pseudomonadati</taxon>
        <taxon>Bacteroidota</taxon>
        <taxon>Sphingobacteriia</taxon>
        <taxon>Sphingobacteriales</taxon>
        <taxon>Sphingobacteriaceae</taxon>
        <taxon>Mucilaginibacter</taxon>
    </lineage>
</organism>
<dbReference type="InterPro" id="IPR023214">
    <property type="entry name" value="HAD_sf"/>
</dbReference>
<dbReference type="Proteomes" id="UP000632774">
    <property type="component" value="Unassembled WGS sequence"/>
</dbReference>
<keyword evidence="4" id="KW-0067">ATP-binding</keyword>
<comment type="caution">
    <text evidence="12">The sequence shown here is derived from an EMBL/GenBank/DDBJ whole genome shotgun (WGS) entry which is preliminary data.</text>
</comment>
<dbReference type="SFLD" id="SFLDF00027">
    <property type="entry name" value="p-type_atpase"/>
    <property type="match status" value="1"/>
</dbReference>
<dbReference type="InterPro" id="IPR036412">
    <property type="entry name" value="HAD-like_sf"/>
</dbReference>
<dbReference type="Gene3D" id="1.20.1110.10">
    <property type="entry name" value="Calcium-transporting ATPase, transmembrane domain"/>
    <property type="match status" value="2"/>
</dbReference>
<dbReference type="SUPFAM" id="SSF81660">
    <property type="entry name" value="Metal cation-transporting ATPase, ATP-binding domain N"/>
    <property type="match status" value="1"/>
</dbReference>
<proteinExistence type="predicted"/>
<feature type="domain" description="Cation-transporting P-type ATPase C-terminal" evidence="10">
    <location>
        <begin position="661"/>
        <end position="829"/>
    </location>
</feature>
<feature type="transmembrane region" description="Helical" evidence="8">
    <location>
        <begin position="72"/>
        <end position="88"/>
    </location>
</feature>
<dbReference type="PRINTS" id="PR00119">
    <property type="entry name" value="CATATPASE"/>
</dbReference>
<evidence type="ECO:0000313" key="13">
    <source>
        <dbReference type="Proteomes" id="UP000632774"/>
    </source>
</evidence>
<evidence type="ECO:0000256" key="6">
    <source>
        <dbReference type="ARBA" id="ARBA00022989"/>
    </source>
</evidence>
<evidence type="ECO:0000259" key="9">
    <source>
        <dbReference type="Pfam" id="PF00122"/>
    </source>
</evidence>
<evidence type="ECO:0000259" key="10">
    <source>
        <dbReference type="Pfam" id="PF00689"/>
    </source>
</evidence>
<reference evidence="12 13" key="1">
    <citation type="submission" date="2020-10" db="EMBL/GenBank/DDBJ databases">
        <title>Mucilaginibacter mali sp. nov., isolated from rhizosphere soil of apple orchard.</title>
        <authorList>
            <person name="Lee J.-S."/>
            <person name="Kim H.S."/>
            <person name="Kim J.-S."/>
        </authorList>
    </citation>
    <scope>NUCLEOTIDE SEQUENCE [LARGE SCALE GENOMIC DNA]</scope>
    <source>
        <strain evidence="12 13">KCTC 23157</strain>
    </source>
</reference>
<evidence type="ECO:0000256" key="3">
    <source>
        <dbReference type="ARBA" id="ARBA00022741"/>
    </source>
</evidence>
<comment type="subcellular location">
    <subcellularLocation>
        <location evidence="1">Membrane</location>
        <topology evidence="1">Multi-pass membrane protein</topology>
    </subcellularLocation>
</comment>
<evidence type="ECO:0000256" key="4">
    <source>
        <dbReference type="ARBA" id="ARBA00022840"/>
    </source>
</evidence>
<evidence type="ECO:0000313" key="12">
    <source>
        <dbReference type="EMBL" id="MBE9665699.1"/>
    </source>
</evidence>
<accession>A0ABR9XE82</accession>
<dbReference type="RefSeq" id="WP_194105090.1">
    <property type="nucleotide sequence ID" value="NZ_JADFFM010000001.1"/>
</dbReference>
<feature type="domain" description="P-type ATPase A" evidence="9">
    <location>
        <begin position="103"/>
        <end position="206"/>
    </location>
</feature>
<dbReference type="Gene3D" id="3.40.50.1000">
    <property type="entry name" value="HAD superfamily/HAD-like"/>
    <property type="match status" value="2"/>
</dbReference>
<dbReference type="EMBL" id="JADFFM010000001">
    <property type="protein sequence ID" value="MBE9665699.1"/>
    <property type="molecule type" value="Genomic_DNA"/>
</dbReference>
<dbReference type="Pfam" id="PF00690">
    <property type="entry name" value="Cation_ATPase_N"/>
    <property type="match status" value="1"/>
</dbReference>
<dbReference type="NCBIfam" id="TIGR01494">
    <property type="entry name" value="ATPase_P-type"/>
    <property type="match status" value="2"/>
</dbReference>
<evidence type="ECO:0000256" key="8">
    <source>
        <dbReference type="SAM" id="Phobius"/>
    </source>
</evidence>
<keyword evidence="3" id="KW-0547">Nucleotide-binding</keyword>
<dbReference type="SFLD" id="SFLDG00002">
    <property type="entry name" value="C1.7:_P-type_atpase_like"/>
    <property type="match status" value="1"/>
</dbReference>
<dbReference type="InterPro" id="IPR023298">
    <property type="entry name" value="ATPase_P-typ_TM_dom_sf"/>
</dbReference>